<accession>A0A1V4IR34</accession>
<dbReference type="Proteomes" id="UP000190080">
    <property type="component" value="Unassembled WGS sequence"/>
</dbReference>
<comment type="caution">
    <text evidence="3">The sequence shown here is derived from an EMBL/GenBank/DDBJ whole genome shotgun (WGS) entry which is preliminary data.</text>
</comment>
<sequence>MYNYTPSYCSNCPYMQLLRNVPDNAVTADSRDMNFSNDEIKGNLRIPVLKGSTNPRVLSYINSNLENDILEFKRQMENAASENAATKKTQNKPVIPFQISNTYSISYNKNNLISLSLIYTEIIDGISYYIRASYNYGLDSGRSLQLQDLFKPGTDYKKAINTEILNSLDKNTSFKGISDNQSFYLDGNNLVIFLGFNEIGFSPSDIPVIRIPFSKLSTMLKPELLRNI</sequence>
<evidence type="ECO:0000259" key="2">
    <source>
        <dbReference type="Pfam" id="PF13739"/>
    </source>
</evidence>
<dbReference type="STRING" id="1450648.CLORY_18720"/>
<dbReference type="InterPro" id="IPR025303">
    <property type="entry name" value="PdaC"/>
</dbReference>
<dbReference type="Pfam" id="PF13739">
    <property type="entry name" value="PdaC"/>
    <property type="match status" value="1"/>
</dbReference>
<keyword evidence="4" id="KW-1185">Reference proteome</keyword>
<feature type="domain" description="DUF3298" evidence="1">
    <location>
        <begin position="148"/>
        <end position="212"/>
    </location>
</feature>
<dbReference type="RefSeq" id="WP_079423607.1">
    <property type="nucleotide sequence ID" value="NZ_MZGV01000016.1"/>
</dbReference>
<dbReference type="AlphaFoldDB" id="A0A1V4IR34"/>
<dbReference type="InterPro" id="IPR021729">
    <property type="entry name" value="DUF3298"/>
</dbReference>
<dbReference type="Gene3D" id="3.90.640.20">
    <property type="entry name" value="Heat-shock cognate protein, ATPase"/>
    <property type="match status" value="1"/>
</dbReference>
<reference evidence="3 4" key="1">
    <citation type="submission" date="2017-03" db="EMBL/GenBank/DDBJ databases">
        <title>Genome sequence of Clostridium oryzae DSM 28571.</title>
        <authorList>
            <person name="Poehlein A."/>
            <person name="Daniel R."/>
        </authorList>
    </citation>
    <scope>NUCLEOTIDE SEQUENCE [LARGE SCALE GENOMIC DNA]</scope>
    <source>
        <strain evidence="3 4">DSM 28571</strain>
    </source>
</reference>
<dbReference type="OrthoDB" id="5637at2"/>
<feature type="domain" description="Deacetylase PdaC" evidence="2">
    <location>
        <begin position="36"/>
        <end position="119"/>
    </location>
</feature>
<dbReference type="EMBL" id="MZGV01000016">
    <property type="protein sequence ID" value="OPJ62264.1"/>
    <property type="molecule type" value="Genomic_DNA"/>
</dbReference>
<dbReference type="Gene3D" id="3.30.565.40">
    <property type="entry name" value="Fervidobacterium nodosum Rt17-B1 like"/>
    <property type="match status" value="1"/>
</dbReference>
<evidence type="ECO:0008006" key="5">
    <source>
        <dbReference type="Google" id="ProtNLM"/>
    </source>
</evidence>
<evidence type="ECO:0000313" key="3">
    <source>
        <dbReference type="EMBL" id="OPJ62264.1"/>
    </source>
</evidence>
<dbReference type="Pfam" id="PF11738">
    <property type="entry name" value="DUF3298"/>
    <property type="match status" value="1"/>
</dbReference>
<evidence type="ECO:0000259" key="1">
    <source>
        <dbReference type="Pfam" id="PF11738"/>
    </source>
</evidence>
<name>A0A1V4IR34_9CLOT</name>
<protein>
    <recommendedName>
        <fullName evidence="5">Anti-sigma-V factor RsiV</fullName>
    </recommendedName>
</protein>
<gene>
    <name evidence="3" type="ORF">CLORY_18720</name>
</gene>
<evidence type="ECO:0000313" key="4">
    <source>
        <dbReference type="Proteomes" id="UP000190080"/>
    </source>
</evidence>
<dbReference type="InterPro" id="IPR037126">
    <property type="entry name" value="PdaC/RsiV-like_sf"/>
</dbReference>
<proteinExistence type="predicted"/>
<organism evidence="3 4">
    <name type="scientific">Clostridium oryzae</name>
    <dbReference type="NCBI Taxonomy" id="1450648"/>
    <lineage>
        <taxon>Bacteria</taxon>
        <taxon>Bacillati</taxon>
        <taxon>Bacillota</taxon>
        <taxon>Clostridia</taxon>
        <taxon>Eubacteriales</taxon>
        <taxon>Clostridiaceae</taxon>
        <taxon>Clostridium</taxon>
    </lineage>
</organism>